<evidence type="ECO:0000256" key="3">
    <source>
        <dbReference type="ARBA" id="ARBA00015460"/>
    </source>
</evidence>
<dbReference type="PROSITE" id="PS00260">
    <property type="entry name" value="GLUCAGON"/>
    <property type="match status" value="1"/>
</dbReference>
<keyword evidence="6" id="KW-0027">Amidation</keyword>
<keyword evidence="8" id="KW-0732">Signal</keyword>
<proteinExistence type="inferred from homology"/>
<evidence type="ECO:0000256" key="6">
    <source>
        <dbReference type="ARBA" id="ARBA00022815"/>
    </source>
</evidence>
<keyword evidence="5" id="KW-0372">Hormone</keyword>
<name>A0ABM1AJZ3_MICOH</name>
<protein>
    <recommendedName>
        <fullName evidence="3">Secretin</fullName>
    </recommendedName>
</protein>
<comment type="similarity">
    <text evidence="2">Belongs to the glucagon family.</text>
</comment>
<evidence type="ECO:0000256" key="5">
    <source>
        <dbReference type="ARBA" id="ARBA00022702"/>
    </source>
</evidence>
<dbReference type="PANTHER" id="PTHR17378">
    <property type="entry name" value="SECRETIN"/>
    <property type="match status" value="1"/>
</dbReference>
<gene>
    <name evidence="11" type="primary">Sct</name>
</gene>
<feature type="region of interest" description="Disordered" evidence="7">
    <location>
        <begin position="112"/>
        <end position="139"/>
    </location>
</feature>
<feature type="region of interest" description="Disordered" evidence="7">
    <location>
        <begin position="59"/>
        <end position="80"/>
    </location>
</feature>
<keyword evidence="10" id="KW-1185">Reference proteome</keyword>
<evidence type="ECO:0000256" key="4">
    <source>
        <dbReference type="ARBA" id="ARBA00022525"/>
    </source>
</evidence>
<evidence type="ECO:0000256" key="1">
    <source>
        <dbReference type="ARBA" id="ARBA00004613"/>
    </source>
</evidence>
<comment type="subcellular location">
    <subcellularLocation>
        <location evidence="1">Secreted</location>
    </subcellularLocation>
</comment>
<evidence type="ECO:0000259" key="9">
    <source>
        <dbReference type="PROSITE" id="PS00260"/>
    </source>
</evidence>
<organism evidence="10 11">
    <name type="scientific">Microtus ochrogaster</name>
    <name type="common">Prairie vole</name>
    <dbReference type="NCBI Taxonomy" id="79684"/>
    <lineage>
        <taxon>Eukaryota</taxon>
        <taxon>Metazoa</taxon>
        <taxon>Chordata</taxon>
        <taxon>Craniata</taxon>
        <taxon>Vertebrata</taxon>
        <taxon>Euteleostomi</taxon>
        <taxon>Mammalia</taxon>
        <taxon>Eutheria</taxon>
        <taxon>Euarchontoglires</taxon>
        <taxon>Glires</taxon>
        <taxon>Rodentia</taxon>
        <taxon>Myomorpha</taxon>
        <taxon>Muroidea</taxon>
        <taxon>Cricetidae</taxon>
        <taxon>Arvicolinae</taxon>
        <taxon>Microtus</taxon>
    </lineage>
</organism>
<feature type="domain" description="Glucagon / GIP / secretin / VIP family" evidence="9">
    <location>
        <begin position="32"/>
        <end position="54"/>
    </location>
</feature>
<evidence type="ECO:0000313" key="10">
    <source>
        <dbReference type="Proteomes" id="UP000694915"/>
    </source>
</evidence>
<feature type="signal peptide" evidence="8">
    <location>
        <begin position="1"/>
        <end position="22"/>
    </location>
</feature>
<sequence>MEHPLPRPPLLLLLLLLAGSTALPALPRISRHSDGTFTSELSRLQDSARLQRLLQGLVGKRSEQDAENIPENSLTGSKPSEDQLCLLWSNTQALQDCPIPLHRLLPRLSLDGSQTPWLPPGPKPAVEVSEWTEATRRPR</sequence>
<dbReference type="PANTHER" id="PTHR17378:SF1">
    <property type="entry name" value="SECRETIN"/>
    <property type="match status" value="1"/>
</dbReference>
<keyword evidence="4" id="KW-0964">Secreted</keyword>
<dbReference type="GeneID" id="101997344"/>
<dbReference type="SMART" id="SM00070">
    <property type="entry name" value="GLUCA"/>
    <property type="match status" value="1"/>
</dbReference>
<dbReference type="Proteomes" id="UP000694915">
    <property type="component" value="Chromosome 8"/>
</dbReference>
<evidence type="ECO:0000256" key="7">
    <source>
        <dbReference type="SAM" id="MobiDB-lite"/>
    </source>
</evidence>
<evidence type="ECO:0000256" key="8">
    <source>
        <dbReference type="SAM" id="SignalP"/>
    </source>
</evidence>
<evidence type="ECO:0000256" key="2">
    <source>
        <dbReference type="ARBA" id="ARBA00008369"/>
    </source>
</evidence>
<feature type="chain" id="PRO_5045114143" description="Secretin" evidence="8">
    <location>
        <begin position="23"/>
        <end position="139"/>
    </location>
</feature>
<reference evidence="11" key="1">
    <citation type="submission" date="2025-08" db="UniProtKB">
        <authorList>
            <consortium name="RefSeq"/>
        </authorList>
    </citation>
    <scope>IDENTIFICATION</scope>
</reference>
<dbReference type="Pfam" id="PF00123">
    <property type="entry name" value="Hormone_2"/>
    <property type="match status" value="1"/>
</dbReference>
<dbReference type="RefSeq" id="XP_013203304.1">
    <property type="nucleotide sequence ID" value="XM_013347850.2"/>
</dbReference>
<dbReference type="InterPro" id="IPR000532">
    <property type="entry name" value="Glucagon_GIP_secretin_VIP"/>
</dbReference>
<evidence type="ECO:0000313" key="11">
    <source>
        <dbReference type="RefSeq" id="XP_013203304.1"/>
    </source>
</evidence>
<dbReference type="InterPro" id="IPR015675">
    <property type="entry name" value="Prosecretin"/>
</dbReference>
<accession>A0ABM1AJZ3</accession>